<dbReference type="EMBL" id="QSBY01000009">
    <property type="protein sequence ID" value="RHW70044.1"/>
    <property type="molecule type" value="Genomic_DNA"/>
</dbReference>
<protein>
    <submittedName>
        <fullName evidence="2">Uncharacterized protein</fullName>
    </submittedName>
</protein>
<dbReference type="AlphaFoldDB" id="A0A3L6L0A0"/>
<reference evidence="2" key="1">
    <citation type="submission" date="2018-09" db="EMBL/GenBank/DDBJ databases">
        <title>whole genome sequence of T. equiperdum IVM-t1 strain.</title>
        <authorList>
            <person name="Suganuma K."/>
        </authorList>
    </citation>
    <scope>NUCLEOTIDE SEQUENCE [LARGE SCALE GENOMIC DNA]</scope>
    <source>
        <strain evidence="2">IVM-t1</strain>
    </source>
</reference>
<accession>A0A3L6L0A0</accession>
<name>A0A3L6L0A0_9TRYP</name>
<feature type="transmembrane region" description="Helical" evidence="1">
    <location>
        <begin position="21"/>
        <end position="38"/>
    </location>
</feature>
<gene>
    <name evidence="2" type="ORF">DPX39_090070200</name>
</gene>
<sequence>MMVMLKHKLKKGDVYGAAIRSPCVKTMLAALFLFFTFFSS</sequence>
<keyword evidence="1" id="KW-1133">Transmembrane helix</keyword>
<keyword evidence="1" id="KW-0812">Transmembrane</keyword>
<evidence type="ECO:0000313" key="2">
    <source>
        <dbReference type="EMBL" id="RHW70044.1"/>
    </source>
</evidence>
<dbReference type="Proteomes" id="UP000266743">
    <property type="component" value="Chromosome 9"/>
</dbReference>
<proteinExistence type="predicted"/>
<evidence type="ECO:0000256" key="1">
    <source>
        <dbReference type="SAM" id="Phobius"/>
    </source>
</evidence>
<organism evidence="2">
    <name type="scientific">Trypanosoma brucei equiperdum</name>
    <dbReference type="NCBI Taxonomy" id="630700"/>
    <lineage>
        <taxon>Eukaryota</taxon>
        <taxon>Discoba</taxon>
        <taxon>Euglenozoa</taxon>
        <taxon>Kinetoplastea</taxon>
        <taxon>Metakinetoplastina</taxon>
        <taxon>Trypanosomatida</taxon>
        <taxon>Trypanosomatidae</taxon>
        <taxon>Trypanosoma</taxon>
    </lineage>
</organism>
<comment type="caution">
    <text evidence="2">The sequence shown here is derived from an EMBL/GenBank/DDBJ whole genome shotgun (WGS) entry which is preliminary data.</text>
</comment>
<keyword evidence="1" id="KW-0472">Membrane</keyword>